<evidence type="ECO:0000313" key="2">
    <source>
        <dbReference type="Proteomes" id="UP000178315"/>
    </source>
</evidence>
<evidence type="ECO:0000313" key="1">
    <source>
        <dbReference type="EMBL" id="OGY72680.1"/>
    </source>
</evidence>
<name>A0A1G2A9F4_9BACT</name>
<dbReference type="Gene3D" id="1.10.10.10">
    <property type="entry name" value="Winged helix-like DNA-binding domain superfamily/Winged helix DNA-binding domain"/>
    <property type="match status" value="1"/>
</dbReference>
<gene>
    <name evidence="1" type="ORF">A3H61_01660</name>
</gene>
<evidence type="ECO:0008006" key="3">
    <source>
        <dbReference type="Google" id="ProtNLM"/>
    </source>
</evidence>
<dbReference type="InterPro" id="IPR036388">
    <property type="entry name" value="WH-like_DNA-bd_sf"/>
</dbReference>
<accession>A0A1G2A9F4</accession>
<reference evidence="1 2" key="1">
    <citation type="journal article" date="2016" name="Nat. Commun.">
        <title>Thousands of microbial genomes shed light on interconnected biogeochemical processes in an aquifer system.</title>
        <authorList>
            <person name="Anantharaman K."/>
            <person name="Brown C.T."/>
            <person name="Hug L.A."/>
            <person name="Sharon I."/>
            <person name="Castelle C.J."/>
            <person name="Probst A.J."/>
            <person name="Thomas B.C."/>
            <person name="Singh A."/>
            <person name="Wilkins M.J."/>
            <person name="Karaoz U."/>
            <person name="Brodie E.L."/>
            <person name="Williams K.H."/>
            <person name="Hubbard S.S."/>
            <person name="Banfield J.F."/>
        </authorList>
    </citation>
    <scope>NUCLEOTIDE SEQUENCE [LARGE SCALE GENOMIC DNA]</scope>
</reference>
<comment type="caution">
    <text evidence="1">The sequence shown here is derived from an EMBL/GenBank/DDBJ whole genome shotgun (WGS) entry which is preliminary data.</text>
</comment>
<sequence>MRTVTINNYIIANPDICHGKPVIKGTRVMVWQILEMLENGASVKEILDAFPSLTIAHVKAALSYAADLTKGSEYVLLKV</sequence>
<organism evidence="1 2">
    <name type="scientific">Candidatus Jacksonbacteria bacterium RIFCSPLOWO2_02_FULL_44_20</name>
    <dbReference type="NCBI Taxonomy" id="1798460"/>
    <lineage>
        <taxon>Bacteria</taxon>
        <taxon>Candidatus Jacksoniibacteriota</taxon>
    </lineage>
</organism>
<dbReference type="InterPro" id="IPR009057">
    <property type="entry name" value="Homeodomain-like_sf"/>
</dbReference>
<proteinExistence type="predicted"/>
<dbReference type="SUPFAM" id="SSF46689">
    <property type="entry name" value="Homeodomain-like"/>
    <property type="match status" value="1"/>
</dbReference>
<dbReference type="Proteomes" id="UP000178315">
    <property type="component" value="Unassembled WGS sequence"/>
</dbReference>
<protein>
    <recommendedName>
        <fullName evidence="3">Antitoxin</fullName>
    </recommendedName>
</protein>
<dbReference type="PANTHER" id="PTHR34849:SF3">
    <property type="entry name" value="SSR2962 PROTEIN"/>
    <property type="match status" value="1"/>
</dbReference>
<dbReference type="AlphaFoldDB" id="A0A1G2A9F4"/>
<dbReference type="Pfam" id="PF04255">
    <property type="entry name" value="DUF433"/>
    <property type="match status" value="1"/>
</dbReference>
<dbReference type="InterPro" id="IPR007367">
    <property type="entry name" value="DUF433"/>
</dbReference>
<dbReference type="PANTHER" id="PTHR34849">
    <property type="entry name" value="SSL5025 PROTEIN"/>
    <property type="match status" value="1"/>
</dbReference>
<dbReference type="EMBL" id="MHJU01000026">
    <property type="protein sequence ID" value="OGY72680.1"/>
    <property type="molecule type" value="Genomic_DNA"/>
</dbReference>